<keyword evidence="5" id="KW-1185">Reference proteome</keyword>
<dbReference type="RefSeq" id="WP_229659744.1">
    <property type="nucleotide sequence ID" value="NZ_BMJI01000002.1"/>
</dbReference>
<evidence type="ECO:0000313" key="5">
    <source>
        <dbReference type="Proteomes" id="UP000597761"/>
    </source>
</evidence>
<comment type="pathway">
    <text evidence="1">Metabolic intermediate biosynthesis; chorismate biosynthesis; chorismate from D-erythrose 4-phosphate and phosphoenolpyruvate: step 4/7.</text>
</comment>
<keyword evidence="2" id="KW-0057">Aromatic amino acid biosynthesis</keyword>
<proteinExistence type="predicted"/>
<evidence type="ECO:0000259" key="3">
    <source>
        <dbReference type="Pfam" id="PF08501"/>
    </source>
</evidence>
<dbReference type="EMBL" id="BMJI01000002">
    <property type="protein sequence ID" value="GGC82639.1"/>
    <property type="molecule type" value="Genomic_DNA"/>
</dbReference>
<dbReference type="SUPFAM" id="SSF53223">
    <property type="entry name" value="Aminoacid dehydrogenase-like, N-terminal domain"/>
    <property type="match status" value="1"/>
</dbReference>
<keyword evidence="2" id="KW-0028">Amino-acid biosynthesis</keyword>
<dbReference type="InterPro" id="IPR022893">
    <property type="entry name" value="Shikimate_DH_fam"/>
</dbReference>
<accession>A0ABQ1NQ41</accession>
<dbReference type="InterPro" id="IPR013708">
    <property type="entry name" value="Shikimate_DH-bd_N"/>
</dbReference>
<sequence>MRLTPDHQRDGAPGEATTRRAAVLGHPIAHSLSPVLHPAAYRVLETDIAYEAIDTTLEQLDDVLRRIRAEDVWIGLSVTMPLKAAVAERVDRLAGRAEALGVVNTVTVSGDPGARVLTGHNTDVDGIVGAVTHAGAAPGLRGAILGGGGTATAAVAALAALAAREVDVFVRDSSRAANVRRVGRRLGVDLTFCDWDDAVARLAEADLVVATLPPRGADGLAAAMVQAHTAVRPGAVLLDAAYDPWPSALADHWERAGGTIVPGLEMLLYQAVEQVRLFAPDAWDARIVDADARSTLLDAMCDAVGLPRRG</sequence>
<evidence type="ECO:0000313" key="4">
    <source>
        <dbReference type="EMBL" id="GGC82639.1"/>
    </source>
</evidence>
<dbReference type="Proteomes" id="UP000597761">
    <property type="component" value="Unassembled WGS sequence"/>
</dbReference>
<name>A0ABQ1NQ41_9MICC</name>
<dbReference type="PANTHER" id="PTHR21089:SF1">
    <property type="entry name" value="BIFUNCTIONAL 3-DEHYDROQUINATE DEHYDRATASE_SHIKIMATE DEHYDROGENASE, CHLOROPLASTIC"/>
    <property type="match status" value="1"/>
</dbReference>
<evidence type="ECO:0000256" key="1">
    <source>
        <dbReference type="ARBA" id="ARBA00004871"/>
    </source>
</evidence>
<dbReference type="InterPro" id="IPR046346">
    <property type="entry name" value="Aminoacid_DH-like_N_sf"/>
</dbReference>
<reference evidence="5" key="1">
    <citation type="journal article" date="2019" name="Int. J. Syst. Evol. Microbiol.">
        <title>The Global Catalogue of Microorganisms (GCM) 10K type strain sequencing project: providing services to taxonomists for standard genome sequencing and annotation.</title>
        <authorList>
            <consortium name="The Broad Institute Genomics Platform"/>
            <consortium name="The Broad Institute Genome Sequencing Center for Infectious Disease"/>
            <person name="Wu L."/>
            <person name="Ma J."/>
        </authorList>
    </citation>
    <scope>NUCLEOTIDE SEQUENCE [LARGE SCALE GENOMIC DNA]</scope>
    <source>
        <strain evidence="5">CGMCC 1.15480</strain>
    </source>
</reference>
<organism evidence="4 5">
    <name type="scientific">Tersicoccus solisilvae</name>
    <dbReference type="NCBI Taxonomy" id="1882339"/>
    <lineage>
        <taxon>Bacteria</taxon>
        <taxon>Bacillati</taxon>
        <taxon>Actinomycetota</taxon>
        <taxon>Actinomycetes</taxon>
        <taxon>Micrococcales</taxon>
        <taxon>Micrococcaceae</taxon>
        <taxon>Tersicoccus</taxon>
    </lineage>
</organism>
<dbReference type="NCBIfam" id="NF001311">
    <property type="entry name" value="PRK00258.1-3"/>
    <property type="match status" value="1"/>
</dbReference>
<dbReference type="Gene3D" id="3.40.50.720">
    <property type="entry name" value="NAD(P)-binding Rossmann-like Domain"/>
    <property type="match status" value="1"/>
</dbReference>
<gene>
    <name evidence="4" type="primary">aroE</name>
    <name evidence="4" type="ORF">GCM10011512_06740</name>
</gene>
<feature type="domain" description="Shikimate dehydrogenase substrate binding N-terminal" evidence="3">
    <location>
        <begin position="23"/>
        <end position="106"/>
    </location>
</feature>
<comment type="caution">
    <text evidence="4">The sequence shown here is derived from an EMBL/GenBank/DDBJ whole genome shotgun (WGS) entry which is preliminary data.</text>
</comment>
<dbReference type="SUPFAM" id="SSF51735">
    <property type="entry name" value="NAD(P)-binding Rossmann-fold domains"/>
    <property type="match status" value="1"/>
</dbReference>
<dbReference type="Pfam" id="PF08501">
    <property type="entry name" value="Shikimate_dh_N"/>
    <property type="match status" value="1"/>
</dbReference>
<protein>
    <submittedName>
        <fullName evidence="4">Shikimate 5-dehydrogenase</fullName>
    </submittedName>
</protein>
<dbReference type="Gene3D" id="3.40.50.10860">
    <property type="entry name" value="Leucine Dehydrogenase, chain A, domain 1"/>
    <property type="match status" value="1"/>
</dbReference>
<dbReference type="InterPro" id="IPR036291">
    <property type="entry name" value="NAD(P)-bd_dom_sf"/>
</dbReference>
<dbReference type="PANTHER" id="PTHR21089">
    <property type="entry name" value="SHIKIMATE DEHYDROGENASE"/>
    <property type="match status" value="1"/>
</dbReference>
<evidence type="ECO:0000256" key="2">
    <source>
        <dbReference type="ARBA" id="ARBA00023141"/>
    </source>
</evidence>